<dbReference type="EMBL" id="SWJQ01000325">
    <property type="protein sequence ID" value="TRZ16229.1"/>
    <property type="molecule type" value="Genomic_DNA"/>
</dbReference>
<comment type="caution">
    <text evidence="1">The sequence shown here is derived from an EMBL/GenBank/DDBJ whole genome shotgun (WGS) entry which is preliminary data.</text>
</comment>
<reference evidence="1" key="1">
    <citation type="submission" date="2019-04" db="EMBL/GenBank/DDBJ databases">
        <title>Genome assembly of Zosterops borbonicus 15179.</title>
        <authorList>
            <person name="Leroy T."/>
            <person name="Anselmetti Y."/>
            <person name="Tilak M.-K."/>
            <person name="Nabholz B."/>
        </authorList>
    </citation>
    <scope>NUCLEOTIDE SEQUENCE</scope>
    <source>
        <strain evidence="1">HGM_15179</strain>
        <tissue evidence="1">Muscle</tissue>
    </source>
</reference>
<protein>
    <submittedName>
        <fullName evidence="1">Uncharacterized protein</fullName>
    </submittedName>
</protein>
<name>A0A8K1GCN7_9PASS</name>
<accession>A0A8K1GCN7</accession>
<gene>
    <name evidence="1" type="ORF">HGM15179_010908</name>
</gene>
<dbReference type="Proteomes" id="UP000796761">
    <property type="component" value="Unassembled WGS sequence"/>
</dbReference>
<sequence>MEFQDTGNGFKLGKERFGWDFWKEFLAGMEFPGEAVAAPESLGVPKLEKGSSRETLELLPEPKGAPGELRRDLGQGMEFQDTGNGFKLGKGRFGWDFGKEFLAVRVLREWDGIPRAAVAAPESLEVQGQVGKKKLQGATSRA</sequence>
<evidence type="ECO:0000313" key="2">
    <source>
        <dbReference type="Proteomes" id="UP000796761"/>
    </source>
</evidence>
<dbReference type="AlphaFoldDB" id="A0A8K1GCN7"/>
<proteinExistence type="predicted"/>
<organism evidence="1 2">
    <name type="scientific">Zosterops borbonicus</name>
    <dbReference type="NCBI Taxonomy" id="364589"/>
    <lineage>
        <taxon>Eukaryota</taxon>
        <taxon>Metazoa</taxon>
        <taxon>Chordata</taxon>
        <taxon>Craniata</taxon>
        <taxon>Vertebrata</taxon>
        <taxon>Euteleostomi</taxon>
        <taxon>Archelosauria</taxon>
        <taxon>Archosauria</taxon>
        <taxon>Dinosauria</taxon>
        <taxon>Saurischia</taxon>
        <taxon>Theropoda</taxon>
        <taxon>Coelurosauria</taxon>
        <taxon>Aves</taxon>
        <taxon>Neognathae</taxon>
        <taxon>Neoaves</taxon>
        <taxon>Telluraves</taxon>
        <taxon>Australaves</taxon>
        <taxon>Passeriformes</taxon>
        <taxon>Sylvioidea</taxon>
        <taxon>Zosteropidae</taxon>
        <taxon>Zosterops</taxon>
    </lineage>
</organism>
<keyword evidence="2" id="KW-1185">Reference proteome</keyword>
<evidence type="ECO:0000313" key="1">
    <source>
        <dbReference type="EMBL" id="TRZ16229.1"/>
    </source>
</evidence>